<dbReference type="PANTHER" id="PTHR31285:SF0">
    <property type="entry name" value="NICOTINAMIDE MONONUCLEOTIDE ADENYLYLTRANSFERASE"/>
    <property type="match status" value="1"/>
</dbReference>
<dbReference type="SUPFAM" id="SSF52374">
    <property type="entry name" value="Nucleotidylyl transferase"/>
    <property type="match status" value="1"/>
</dbReference>
<dbReference type="GO" id="GO:0000309">
    <property type="term" value="F:nicotinamide-nucleotide adenylyltransferase activity"/>
    <property type="evidence" value="ECO:0007669"/>
    <property type="project" value="TreeGrafter"/>
</dbReference>
<gene>
    <name evidence="1" type="ORF">I313_04561</name>
</gene>
<dbReference type="InterPro" id="IPR014729">
    <property type="entry name" value="Rossmann-like_a/b/a_fold"/>
</dbReference>
<organism evidence="1 2">
    <name type="scientific">Cryptococcus deuterogattii Ram5</name>
    <dbReference type="NCBI Taxonomy" id="1296110"/>
    <lineage>
        <taxon>Eukaryota</taxon>
        <taxon>Fungi</taxon>
        <taxon>Dikarya</taxon>
        <taxon>Basidiomycota</taxon>
        <taxon>Agaricomycotina</taxon>
        <taxon>Tremellomycetes</taxon>
        <taxon>Tremellales</taxon>
        <taxon>Cryptococcaceae</taxon>
        <taxon>Cryptococcus</taxon>
        <taxon>Cryptococcus gattii species complex</taxon>
    </lineage>
</organism>
<accession>A0A0D0TUK9</accession>
<reference evidence="1 2" key="1">
    <citation type="submission" date="2015-01" db="EMBL/GenBank/DDBJ databases">
        <title>The Genome Sequence of Cryptococcus gattii Ram5.</title>
        <authorList>
            <consortium name="The Broad Institute Genomics Platform"/>
            <person name="Cuomo C."/>
            <person name="Litvintseva A."/>
            <person name="Chen Y."/>
            <person name="Heitman J."/>
            <person name="Sun S."/>
            <person name="Springer D."/>
            <person name="Dromer F."/>
            <person name="Young S."/>
            <person name="Zeng Q."/>
            <person name="Gargeya S."/>
            <person name="Abouelleil A."/>
            <person name="Alvarado L."/>
            <person name="Chapman S.B."/>
            <person name="Gainer-Dewar J."/>
            <person name="Goldberg J."/>
            <person name="Griggs A."/>
            <person name="Gujja S."/>
            <person name="Hansen M."/>
            <person name="Howarth C."/>
            <person name="Imamovic A."/>
            <person name="Larimer J."/>
            <person name="Murphy C."/>
            <person name="Naylor J."/>
            <person name="Pearson M."/>
            <person name="Priest M."/>
            <person name="Roberts A."/>
            <person name="Saif S."/>
            <person name="Shea T."/>
            <person name="Sykes S."/>
            <person name="Wortman J."/>
            <person name="Nusbaum C."/>
            <person name="Birren B."/>
        </authorList>
    </citation>
    <scope>NUCLEOTIDE SEQUENCE [LARGE SCALE GENOMIC DNA]</scope>
    <source>
        <strain evidence="1 2">Ram5</strain>
    </source>
</reference>
<evidence type="ECO:0008006" key="3">
    <source>
        <dbReference type="Google" id="ProtNLM"/>
    </source>
</evidence>
<dbReference type="HOGENOM" id="CLU_032651_1_0_1"/>
<dbReference type="Proteomes" id="UP000053392">
    <property type="component" value="Unassembled WGS sequence"/>
</dbReference>
<dbReference type="EMBL" id="KN847906">
    <property type="protein sequence ID" value="KIR39538.1"/>
    <property type="molecule type" value="Genomic_DNA"/>
</dbReference>
<protein>
    <recommendedName>
        <fullName evidence="3">Nicotinamide-nucleotide adenylyltransferase</fullName>
    </recommendedName>
</protein>
<evidence type="ECO:0000313" key="2">
    <source>
        <dbReference type="Proteomes" id="UP000053392"/>
    </source>
</evidence>
<sequence>MTTRKMTVARVAIQSTIERISSIPGSFSLIDANDNWPFSRDSQSGIHVAILDSSFNPPTLAHQAIISSSCPGKGKPYTARLLLYTPKNAAKTPTVSDATPLQRLEMMSLLSSSLRSLQVSKSRAESIATALIHAPTFAAKASILRSYLVNELNLGQRGEEAELSFLVGMDTLVRIFDPKYYPEGEMQTKLEGFFLPPPRGAGANLVSARRGTTLADREFEENLLKRDDVKPWVDNGKIRVLGDGHGGWEDVSSTLVRECVRKDDWERVNKLLGEGVGRYIQKEGLYAVSS</sequence>
<name>A0A0D0TUK9_9TREE</name>
<keyword evidence="2" id="KW-1185">Reference proteome</keyword>
<dbReference type="GO" id="GO:0005634">
    <property type="term" value="C:nucleus"/>
    <property type="evidence" value="ECO:0007669"/>
    <property type="project" value="TreeGrafter"/>
</dbReference>
<dbReference type="GO" id="GO:0016887">
    <property type="term" value="F:ATP hydrolysis activity"/>
    <property type="evidence" value="ECO:0007669"/>
    <property type="project" value="TreeGrafter"/>
</dbReference>
<dbReference type="AlphaFoldDB" id="A0A0D0TUK9"/>
<dbReference type="Gene3D" id="3.40.50.620">
    <property type="entry name" value="HUPs"/>
    <property type="match status" value="1"/>
</dbReference>
<dbReference type="PANTHER" id="PTHR31285">
    <property type="entry name" value="NICOTINAMIDE MONONUCLEOTIDE ADENYLYLTRANSFERASE"/>
    <property type="match status" value="1"/>
</dbReference>
<evidence type="ECO:0000313" key="1">
    <source>
        <dbReference type="EMBL" id="KIR39538.1"/>
    </source>
</evidence>
<dbReference type="GO" id="GO:0005737">
    <property type="term" value="C:cytoplasm"/>
    <property type="evidence" value="ECO:0007669"/>
    <property type="project" value="TreeGrafter"/>
</dbReference>
<proteinExistence type="predicted"/>
<dbReference type="OrthoDB" id="5591297at2759"/>